<name>A0A1B1MXJ7_9BACL</name>
<dbReference type="OrthoDB" id="9775106at2"/>
<dbReference type="InterPro" id="IPR010982">
    <property type="entry name" value="Lambda_DNA-bd_dom_sf"/>
</dbReference>
<evidence type="ECO:0000256" key="3">
    <source>
        <dbReference type="ARBA" id="ARBA00023163"/>
    </source>
</evidence>
<proteinExistence type="predicted"/>
<dbReference type="CDD" id="cd06267">
    <property type="entry name" value="PBP1_LacI_sugar_binding-like"/>
    <property type="match status" value="1"/>
</dbReference>
<dbReference type="PROSITE" id="PS00356">
    <property type="entry name" value="HTH_LACI_1"/>
    <property type="match status" value="1"/>
</dbReference>
<dbReference type="KEGG" id="pyg:AWM70_04355"/>
<keyword evidence="3" id="KW-0804">Transcription</keyword>
<evidence type="ECO:0000313" key="6">
    <source>
        <dbReference type="Proteomes" id="UP000092573"/>
    </source>
</evidence>
<evidence type="ECO:0000259" key="4">
    <source>
        <dbReference type="PROSITE" id="PS50932"/>
    </source>
</evidence>
<organism evidence="5 6">
    <name type="scientific">Paenibacillus yonginensis</name>
    <dbReference type="NCBI Taxonomy" id="1462996"/>
    <lineage>
        <taxon>Bacteria</taxon>
        <taxon>Bacillati</taxon>
        <taxon>Bacillota</taxon>
        <taxon>Bacilli</taxon>
        <taxon>Bacillales</taxon>
        <taxon>Paenibacillaceae</taxon>
        <taxon>Paenibacillus</taxon>
    </lineage>
</organism>
<dbReference type="InterPro" id="IPR000843">
    <property type="entry name" value="HTH_LacI"/>
</dbReference>
<reference evidence="5 6" key="1">
    <citation type="submission" date="2016-01" db="EMBL/GenBank/DDBJ databases">
        <title>Complete Genome Sequence of Paenibacillus yonginensis DCY84, a novel Plant Growth-Promoting Bacteria with Elicitation of Induced Systemic Resistance.</title>
        <authorList>
            <person name="Kim Y.J."/>
            <person name="Yang D.C."/>
            <person name="Sukweenadhi J."/>
        </authorList>
    </citation>
    <scope>NUCLEOTIDE SEQUENCE [LARGE SCALE GENOMIC DNA]</scope>
    <source>
        <strain evidence="5 6">DCY84</strain>
    </source>
</reference>
<protein>
    <submittedName>
        <fullName evidence="5">LacI family transcriptional regulator</fullName>
    </submittedName>
</protein>
<dbReference type="CDD" id="cd01392">
    <property type="entry name" value="HTH_LacI"/>
    <property type="match status" value="1"/>
</dbReference>
<evidence type="ECO:0000256" key="2">
    <source>
        <dbReference type="ARBA" id="ARBA00023125"/>
    </source>
</evidence>
<dbReference type="SUPFAM" id="SSF47413">
    <property type="entry name" value="lambda repressor-like DNA-binding domains"/>
    <property type="match status" value="1"/>
</dbReference>
<keyword evidence="6" id="KW-1185">Reference proteome</keyword>
<dbReference type="Gene3D" id="3.40.50.2300">
    <property type="match status" value="2"/>
</dbReference>
<dbReference type="Pfam" id="PF00356">
    <property type="entry name" value="LacI"/>
    <property type="match status" value="1"/>
</dbReference>
<evidence type="ECO:0000313" key="5">
    <source>
        <dbReference type="EMBL" id="ANS73898.1"/>
    </source>
</evidence>
<dbReference type="AlphaFoldDB" id="A0A1B1MXJ7"/>
<dbReference type="Gene3D" id="1.10.260.40">
    <property type="entry name" value="lambda repressor-like DNA-binding domains"/>
    <property type="match status" value="1"/>
</dbReference>
<dbReference type="InterPro" id="IPR046335">
    <property type="entry name" value="LacI/GalR-like_sensor"/>
</dbReference>
<dbReference type="SMART" id="SM00354">
    <property type="entry name" value="HTH_LACI"/>
    <property type="match status" value="1"/>
</dbReference>
<dbReference type="STRING" id="1462996.AWM70_04355"/>
<dbReference type="Proteomes" id="UP000092573">
    <property type="component" value="Chromosome"/>
</dbReference>
<sequence length="344" mass="38367">MSNIKEIAQLSGVSKSTVSRVISGRGYTSQEAREKVLKVIQELQYKPNAVARAMVSQRTNNIGVLIYRSQYPVASHPFYGKILDAILAASAQMNYSVFVTTDQEMSLRSADFMLEKRVDGLILISRLEQNVIDHIGKFGVPYIMVNGSTDVPGVIHIVNRDQDGGREAARHLTGLGHKRIFMLAGPQSHRSHHFRLEGFRAYLHEQRFDCPESSIAYAGASTFAEGYRRMEESWEFFQAEGYTAVFGTNDMLALGAMKFLMERSVNVPGQVAVMGFDDIDMASLLTPSLTTVRVDTAKMGQLACLMLDKLIRQEAVKDTSIELGPELIIRSSTWSDRSRSDRSL</sequence>
<keyword evidence="1" id="KW-0805">Transcription regulation</keyword>
<feature type="domain" description="HTH lacI-type" evidence="4">
    <location>
        <begin position="2"/>
        <end position="56"/>
    </location>
</feature>
<dbReference type="Pfam" id="PF13377">
    <property type="entry name" value="Peripla_BP_3"/>
    <property type="match status" value="1"/>
</dbReference>
<evidence type="ECO:0000256" key="1">
    <source>
        <dbReference type="ARBA" id="ARBA00023015"/>
    </source>
</evidence>
<accession>A0A1B1MXJ7</accession>
<dbReference type="GO" id="GO:0000976">
    <property type="term" value="F:transcription cis-regulatory region binding"/>
    <property type="evidence" value="ECO:0007669"/>
    <property type="project" value="TreeGrafter"/>
</dbReference>
<dbReference type="PANTHER" id="PTHR30146:SF109">
    <property type="entry name" value="HTH-TYPE TRANSCRIPTIONAL REGULATOR GALS"/>
    <property type="match status" value="1"/>
</dbReference>
<dbReference type="PROSITE" id="PS50932">
    <property type="entry name" value="HTH_LACI_2"/>
    <property type="match status" value="1"/>
</dbReference>
<dbReference type="GO" id="GO:0003700">
    <property type="term" value="F:DNA-binding transcription factor activity"/>
    <property type="evidence" value="ECO:0007669"/>
    <property type="project" value="TreeGrafter"/>
</dbReference>
<dbReference type="RefSeq" id="WP_068694507.1">
    <property type="nucleotide sequence ID" value="NZ_CP014167.1"/>
</dbReference>
<gene>
    <name evidence="5" type="ORF">AWM70_04355</name>
</gene>
<dbReference type="SUPFAM" id="SSF53822">
    <property type="entry name" value="Periplasmic binding protein-like I"/>
    <property type="match status" value="1"/>
</dbReference>
<keyword evidence="2" id="KW-0238">DNA-binding</keyword>
<dbReference type="InterPro" id="IPR028082">
    <property type="entry name" value="Peripla_BP_I"/>
</dbReference>
<dbReference type="PANTHER" id="PTHR30146">
    <property type="entry name" value="LACI-RELATED TRANSCRIPTIONAL REPRESSOR"/>
    <property type="match status" value="1"/>
</dbReference>
<dbReference type="EMBL" id="CP014167">
    <property type="protein sequence ID" value="ANS73898.1"/>
    <property type="molecule type" value="Genomic_DNA"/>
</dbReference>